<proteinExistence type="inferred from homology"/>
<dbReference type="GO" id="GO:0005759">
    <property type="term" value="C:mitochondrial matrix"/>
    <property type="evidence" value="ECO:0007669"/>
    <property type="project" value="TreeGrafter"/>
</dbReference>
<dbReference type="Gene3D" id="1.25.70.10">
    <property type="entry name" value="Transcription termination factor 3, mitochondrial"/>
    <property type="match status" value="1"/>
</dbReference>
<keyword evidence="4" id="KW-1185">Reference proteome</keyword>
<protein>
    <recommendedName>
        <fullName evidence="5">Transcription termination factor</fullName>
    </recommendedName>
</protein>
<sequence length="365" mass="41903">MMKISSLLQIHLFSMPTIKFFSRLTATKNQTINIIFSTQAITNIQRTYSFVKPVRSLSTNPKEPNNIPPEIETQKIEELSKVVKFLKSKGCSSNDIKEKCLKHISSAHESYLKALLVSELHDDVPLLLPLMACSLSSLRMAAKLARYDRESGFPSRVSYLSRHLETPLGDLVPALAKHSALLTMPFDRLERKMDILREAGISPRHIIKDLWIFNYKEALAKCSKKAGVELKPWILRCSVKTFHTIIEKNTITQSVLKGEDERDYLARRLDCSREYVEYIMERNKLLKSIAIPKIDKVLNFLYEKGYTPAEVRMCPRVFCSSVQTLNKRFTVFSAVKTTLPTISQLCIKSRRRKNPPEVYDEDTTK</sequence>
<keyword evidence="2" id="KW-0809">Transit peptide</keyword>
<dbReference type="AlphaFoldDB" id="A0AAV6UAT5"/>
<dbReference type="Proteomes" id="UP000827092">
    <property type="component" value="Unassembled WGS sequence"/>
</dbReference>
<reference evidence="3 4" key="1">
    <citation type="journal article" date="2022" name="Nat. Ecol. Evol.">
        <title>A masculinizing supergene underlies an exaggerated male reproductive morph in a spider.</title>
        <authorList>
            <person name="Hendrickx F."/>
            <person name="De Corte Z."/>
            <person name="Sonet G."/>
            <person name="Van Belleghem S.M."/>
            <person name="Kostlbacher S."/>
            <person name="Vangestel C."/>
        </authorList>
    </citation>
    <scope>NUCLEOTIDE SEQUENCE [LARGE SCALE GENOMIC DNA]</scope>
    <source>
        <strain evidence="3">W744_W776</strain>
    </source>
</reference>
<comment type="similarity">
    <text evidence="1">Belongs to the mTERF family.</text>
</comment>
<dbReference type="EMBL" id="JAFNEN010000515">
    <property type="protein sequence ID" value="KAG8181447.1"/>
    <property type="molecule type" value="Genomic_DNA"/>
</dbReference>
<dbReference type="GO" id="GO:0003676">
    <property type="term" value="F:nucleic acid binding"/>
    <property type="evidence" value="ECO:0007669"/>
    <property type="project" value="InterPro"/>
</dbReference>
<comment type="caution">
    <text evidence="3">The sequence shown here is derived from an EMBL/GenBank/DDBJ whole genome shotgun (WGS) entry which is preliminary data.</text>
</comment>
<dbReference type="InterPro" id="IPR038538">
    <property type="entry name" value="MTERF_sf"/>
</dbReference>
<dbReference type="PANTHER" id="PTHR15437">
    <property type="entry name" value="TRANSCRIPTION TERMINATION FACTOR, MITOCHONDRIAL"/>
    <property type="match status" value="1"/>
</dbReference>
<evidence type="ECO:0000313" key="4">
    <source>
        <dbReference type="Proteomes" id="UP000827092"/>
    </source>
</evidence>
<evidence type="ECO:0000256" key="1">
    <source>
        <dbReference type="ARBA" id="ARBA00007692"/>
    </source>
</evidence>
<organism evidence="3 4">
    <name type="scientific">Oedothorax gibbosus</name>
    <dbReference type="NCBI Taxonomy" id="931172"/>
    <lineage>
        <taxon>Eukaryota</taxon>
        <taxon>Metazoa</taxon>
        <taxon>Ecdysozoa</taxon>
        <taxon>Arthropoda</taxon>
        <taxon>Chelicerata</taxon>
        <taxon>Arachnida</taxon>
        <taxon>Araneae</taxon>
        <taxon>Araneomorphae</taxon>
        <taxon>Entelegynae</taxon>
        <taxon>Araneoidea</taxon>
        <taxon>Linyphiidae</taxon>
        <taxon>Erigoninae</taxon>
        <taxon>Oedothorax</taxon>
    </lineage>
</organism>
<dbReference type="PANTHER" id="PTHR15437:SF6">
    <property type="entry name" value="TRANSCRIPTION TERMINATION FACTOR, MITOCHONDRIAL"/>
    <property type="match status" value="1"/>
</dbReference>
<evidence type="ECO:0008006" key="5">
    <source>
        <dbReference type="Google" id="ProtNLM"/>
    </source>
</evidence>
<evidence type="ECO:0000256" key="2">
    <source>
        <dbReference type="ARBA" id="ARBA00022946"/>
    </source>
</evidence>
<gene>
    <name evidence="3" type="ORF">JTE90_015465</name>
</gene>
<dbReference type="GO" id="GO:0006393">
    <property type="term" value="P:termination of mitochondrial transcription"/>
    <property type="evidence" value="ECO:0007669"/>
    <property type="project" value="TreeGrafter"/>
</dbReference>
<evidence type="ECO:0000313" key="3">
    <source>
        <dbReference type="EMBL" id="KAG8181447.1"/>
    </source>
</evidence>
<name>A0AAV6UAT5_9ARAC</name>
<dbReference type="InterPro" id="IPR003690">
    <property type="entry name" value="MTERF"/>
</dbReference>
<accession>A0AAV6UAT5</accession>